<dbReference type="Gene3D" id="3.40.190.290">
    <property type="match status" value="1"/>
</dbReference>
<feature type="domain" description="HTH lysR-type" evidence="5">
    <location>
        <begin position="8"/>
        <end position="65"/>
    </location>
</feature>
<evidence type="ECO:0000256" key="3">
    <source>
        <dbReference type="ARBA" id="ARBA00023125"/>
    </source>
</evidence>
<comment type="similarity">
    <text evidence="1">Belongs to the LysR transcriptional regulatory family.</text>
</comment>
<dbReference type="RefSeq" id="WP_169344971.1">
    <property type="nucleotide sequence ID" value="NZ_JABBJJ010000045.1"/>
</dbReference>
<dbReference type="EMBL" id="JABBJJ010000045">
    <property type="protein sequence ID" value="NMO15684.1"/>
    <property type="molecule type" value="Genomic_DNA"/>
</dbReference>
<dbReference type="InterPro" id="IPR005119">
    <property type="entry name" value="LysR_subst-bd"/>
</dbReference>
<dbReference type="PANTHER" id="PTHR30537">
    <property type="entry name" value="HTH-TYPE TRANSCRIPTIONAL REGULATOR"/>
    <property type="match status" value="1"/>
</dbReference>
<sequence length="305" mass="33739">MDPLLSPREFSELRAFVAVAETRSFSRAAERLGVTPSALSQMVRGLEERVRVRLLNRTTRSVALTEAGETLLGRLRPAVAELGAAVGQVRRTNGRPSGTVRVVSFRSAVEQYVEPVLASFHAAYPEVVLDLTVDDTVNDFVAGGFDAAIRLGEVIERDLVAVRLGPELRQIAVASPDYLARRGTPRTPQDLTAHSCIRWRWPGTATPYHWEFWQDDAWFEVAVDGPLIVNSKDFALRAALAGLGIHFAVDQVVRPYLADGRLVPLLEAWSAPFPGLFLCYPRQRQMAPALRAFIDHLRSATRDTA</sequence>
<keyword evidence="2" id="KW-0805">Transcription regulation</keyword>
<dbReference type="InterPro" id="IPR058163">
    <property type="entry name" value="LysR-type_TF_proteobact-type"/>
</dbReference>
<dbReference type="Pfam" id="PF00126">
    <property type="entry name" value="HTH_1"/>
    <property type="match status" value="1"/>
</dbReference>
<protein>
    <submittedName>
        <fullName evidence="6">LysR family transcriptional regulator</fullName>
    </submittedName>
</protein>
<dbReference type="SUPFAM" id="SSF53850">
    <property type="entry name" value="Periplasmic binding protein-like II"/>
    <property type="match status" value="1"/>
</dbReference>
<evidence type="ECO:0000313" key="6">
    <source>
        <dbReference type="EMBL" id="NMO15684.1"/>
    </source>
</evidence>
<evidence type="ECO:0000256" key="1">
    <source>
        <dbReference type="ARBA" id="ARBA00009437"/>
    </source>
</evidence>
<comment type="caution">
    <text evidence="6">The sequence shown here is derived from an EMBL/GenBank/DDBJ whole genome shotgun (WGS) entry which is preliminary data.</text>
</comment>
<dbReference type="FunFam" id="1.10.10.10:FF:000001">
    <property type="entry name" value="LysR family transcriptional regulator"/>
    <property type="match status" value="1"/>
</dbReference>
<dbReference type="CDD" id="cd08474">
    <property type="entry name" value="PBP2_CrgA_like_5"/>
    <property type="match status" value="1"/>
</dbReference>
<accession>A0A848LAZ7</accession>
<gene>
    <name evidence="6" type="ORF">HG543_12595</name>
</gene>
<dbReference type="Pfam" id="PF03466">
    <property type="entry name" value="LysR_substrate"/>
    <property type="match status" value="1"/>
</dbReference>
<dbReference type="GO" id="GO:0006351">
    <property type="term" value="P:DNA-templated transcription"/>
    <property type="evidence" value="ECO:0007669"/>
    <property type="project" value="TreeGrafter"/>
</dbReference>
<keyword evidence="4" id="KW-0804">Transcription</keyword>
<evidence type="ECO:0000256" key="4">
    <source>
        <dbReference type="ARBA" id="ARBA00023163"/>
    </source>
</evidence>
<dbReference type="SUPFAM" id="SSF46785">
    <property type="entry name" value="Winged helix' DNA-binding domain"/>
    <property type="match status" value="1"/>
</dbReference>
<keyword evidence="3" id="KW-0238">DNA-binding</keyword>
<dbReference type="InterPro" id="IPR036388">
    <property type="entry name" value="WH-like_DNA-bd_sf"/>
</dbReference>
<dbReference type="GO" id="GO:0003700">
    <property type="term" value="F:DNA-binding transcription factor activity"/>
    <property type="evidence" value="ECO:0007669"/>
    <property type="project" value="InterPro"/>
</dbReference>
<dbReference type="AlphaFoldDB" id="A0A848LAZ7"/>
<name>A0A848LAZ7_9BACT</name>
<proteinExistence type="inferred from homology"/>
<evidence type="ECO:0000313" key="7">
    <source>
        <dbReference type="Proteomes" id="UP000518300"/>
    </source>
</evidence>
<reference evidence="6 7" key="1">
    <citation type="submission" date="2020-04" db="EMBL/GenBank/DDBJ databases">
        <title>Draft genome of Pyxidicoccus fallax type strain.</title>
        <authorList>
            <person name="Whitworth D.E."/>
        </authorList>
    </citation>
    <scope>NUCLEOTIDE SEQUENCE [LARGE SCALE GENOMIC DNA]</scope>
    <source>
        <strain evidence="6 7">DSM 14698</strain>
    </source>
</reference>
<evidence type="ECO:0000256" key="2">
    <source>
        <dbReference type="ARBA" id="ARBA00023015"/>
    </source>
</evidence>
<keyword evidence="7" id="KW-1185">Reference proteome</keyword>
<dbReference type="InterPro" id="IPR036390">
    <property type="entry name" value="WH_DNA-bd_sf"/>
</dbReference>
<evidence type="ECO:0000259" key="5">
    <source>
        <dbReference type="PROSITE" id="PS50931"/>
    </source>
</evidence>
<dbReference type="Gene3D" id="1.10.10.10">
    <property type="entry name" value="Winged helix-like DNA-binding domain superfamily/Winged helix DNA-binding domain"/>
    <property type="match status" value="1"/>
</dbReference>
<dbReference type="InterPro" id="IPR000847">
    <property type="entry name" value="LysR_HTH_N"/>
</dbReference>
<organism evidence="6 7">
    <name type="scientific">Pyxidicoccus fallax</name>
    <dbReference type="NCBI Taxonomy" id="394095"/>
    <lineage>
        <taxon>Bacteria</taxon>
        <taxon>Pseudomonadati</taxon>
        <taxon>Myxococcota</taxon>
        <taxon>Myxococcia</taxon>
        <taxon>Myxococcales</taxon>
        <taxon>Cystobacterineae</taxon>
        <taxon>Myxococcaceae</taxon>
        <taxon>Pyxidicoccus</taxon>
    </lineage>
</organism>
<dbReference type="GO" id="GO:0043565">
    <property type="term" value="F:sequence-specific DNA binding"/>
    <property type="evidence" value="ECO:0007669"/>
    <property type="project" value="TreeGrafter"/>
</dbReference>
<dbReference type="PROSITE" id="PS50931">
    <property type="entry name" value="HTH_LYSR"/>
    <property type="match status" value="1"/>
</dbReference>
<dbReference type="Proteomes" id="UP000518300">
    <property type="component" value="Unassembled WGS sequence"/>
</dbReference>
<dbReference type="PANTHER" id="PTHR30537:SF1">
    <property type="entry name" value="HTH-TYPE TRANSCRIPTIONAL REGULATOR PGRR"/>
    <property type="match status" value="1"/>
</dbReference>